<accession>A0ABY6WRH2</accession>
<dbReference type="SMART" id="SM01101">
    <property type="entry name" value="CRISPR_assoc"/>
    <property type="match status" value="1"/>
</dbReference>
<comment type="caution">
    <text evidence="1">The sequence shown here is derived from an EMBL/GenBank/DDBJ whole genome shotgun (WGS) entry which is preliminary data.</text>
</comment>
<name>A0ABY6WRH2_9ENTR</name>
<evidence type="ECO:0000313" key="2">
    <source>
        <dbReference type="Proteomes" id="UP000259400"/>
    </source>
</evidence>
<dbReference type="CDD" id="cd09727">
    <property type="entry name" value="Cas6_I-E"/>
    <property type="match status" value="1"/>
</dbReference>
<protein>
    <submittedName>
        <fullName evidence="1">CRISPR-associated protein Cas6/Cse3/CasE, subtype I-E/ECOLI</fullName>
    </submittedName>
</protein>
<evidence type="ECO:0000313" key="1">
    <source>
        <dbReference type="EMBL" id="VVJ36741.1"/>
    </source>
</evidence>
<dbReference type="NCBIfam" id="TIGR01907">
    <property type="entry name" value="casE_Cse3"/>
    <property type="match status" value="1"/>
</dbReference>
<dbReference type="Proteomes" id="UP000259400">
    <property type="component" value="Unassembled WGS sequence"/>
</dbReference>
<organism evidence="1 2">
    <name type="scientific">Klebsiella quasivariicola</name>
    <dbReference type="NCBI Taxonomy" id="2026240"/>
    <lineage>
        <taxon>Bacteria</taxon>
        <taxon>Pseudomonadati</taxon>
        <taxon>Pseudomonadota</taxon>
        <taxon>Gammaproteobacteria</taxon>
        <taxon>Enterobacterales</taxon>
        <taxon>Enterobacteriaceae</taxon>
        <taxon>Klebsiella/Raoultella group</taxon>
        <taxon>Klebsiella</taxon>
        <taxon>Klebsiella pneumoniae complex</taxon>
    </lineage>
</organism>
<dbReference type="InterPro" id="IPR010179">
    <property type="entry name" value="CRISPR-assoc_prot_Cse3"/>
</dbReference>
<dbReference type="EMBL" id="UJYZ02000001">
    <property type="protein sequence ID" value="VVJ36741.1"/>
    <property type="molecule type" value="Genomic_DNA"/>
</dbReference>
<reference evidence="1 2" key="1">
    <citation type="submission" date="2019-09" db="EMBL/GenBank/DDBJ databases">
        <authorList>
            <consortium name="Pathogen Informatics"/>
        </authorList>
    </citation>
    <scope>NUCLEOTIDE SEQUENCE [LARGE SCALE GENOMIC DNA]</scope>
    <source>
        <strain evidence="1 2">EuSCAPE_IL010</strain>
    </source>
</reference>
<dbReference type="Gene3D" id="3.30.70.1210">
    <property type="entry name" value="Crispr-associated protein, domain 2"/>
    <property type="match status" value="1"/>
</dbReference>
<dbReference type="SUPFAM" id="SSF117987">
    <property type="entry name" value="CRISPR-associated protein"/>
    <property type="match status" value="1"/>
</dbReference>
<dbReference type="Pfam" id="PF08798">
    <property type="entry name" value="CRISPR_assoc"/>
    <property type="match status" value="1"/>
</dbReference>
<sequence length="221" mass="24444">MRRGIHMTELFASALHLDRAAVKALKISDAYSLHRVVYSLFADARTDQEKCSHMSSGIAYADQGGDFHGRKVLIVSDRPPAAKVDGLYGEVNSRLIPAAFLSHSHYRFQVQVNPVRKDKQTGKRVAVKGRTDIAQWFIQRAASRWGFEVDASSLQVDAVEVLQFKDKAGRQVTLGKATVQGLLTVTDRQQFQHSFHHGIGKGRAFGCGLLQIVPVVDALFS</sequence>
<keyword evidence="2" id="KW-1185">Reference proteome</keyword>
<gene>
    <name evidence="1" type="ORF">SAMEA3538468_00333</name>
</gene>
<proteinExistence type="predicted"/>